<dbReference type="GO" id="GO:0046872">
    <property type="term" value="F:metal ion binding"/>
    <property type="evidence" value="ECO:0007669"/>
    <property type="project" value="UniProtKB-KW"/>
</dbReference>
<dbReference type="InterPro" id="IPR005801">
    <property type="entry name" value="ADC_synthase"/>
</dbReference>
<feature type="domain" description="Anthranilate synthase component I N-terminal" evidence="18">
    <location>
        <begin position="12"/>
        <end position="165"/>
    </location>
</feature>
<dbReference type="GO" id="GO:0000162">
    <property type="term" value="P:L-tryptophan biosynthetic process"/>
    <property type="evidence" value="ECO:0007669"/>
    <property type="project" value="UniProtKB-UniPathway"/>
</dbReference>
<keyword evidence="9 15" id="KW-0822">Tryptophan biosynthesis</keyword>
<keyword evidence="20" id="KW-1185">Reference proteome</keyword>
<organism evidence="19 20">
    <name type="scientific">Salinispira pacifica</name>
    <dbReference type="NCBI Taxonomy" id="1307761"/>
    <lineage>
        <taxon>Bacteria</taxon>
        <taxon>Pseudomonadati</taxon>
        <taxon>Spirochaetota</taxon>
        <taxon>Spirochaetia</taxon>
        <taxon>Spirochaetales</taxon>
        <taxon>Spirochaetaceae</taxon>
        <taxon>Salinispira</taxon>
    </lineage>
</organism>
<dbReference type="Pfam" id="PF00425">
    <property type="entry name" value="Chorismate_bind"/>
    <property type="match status" value="1"/>
</dbReference>
<dbReference type="EC" id="4.1.3.27" evidence="5 15"/>
<evidence type="ECO:0000256" key="6">
    <source>
        <dbReference type="ARBA" id="ARBA00020653"/>
    </source>
</evidence>
<keyword evidence="11 15" id="KW-0057">Aromatic amino acid biosynthesis</keyword>
<feature type="coiled-coil region" evidence="16">
    <location>
        <begin position="167"/>
        <end position="201"/>
    </location>
</feature>
<dbReference type="PRINTS" id="PR00095">
    <property type="entry name" value="ANTSNTHASEI"/>
</dbReference>
<comment type="pathway">
    <text evidence="2 15">Amino-acid biosynthesis; L-tryptophan biosynthesis; L-tryptophan from chorismate: step 1/5.</text>
</comment>
<evidence type="ECO:0000256" key="2">
    <source>
        <dbReference type="ARBA" id="ARBA00004873"/>
    </source>
</evidence>
<dbReference type="AlphaFoldDB" id="V5WCV0"/>
<evidence type="ECO:0000256" key="5">
    <source>
        <dbReference type="ARBA" id="ARBA00012266"/>
    </source>
</evidence>
<evidence type="ECO:0000256" key="15">
    <source>
        <dbReference type="RuleBase" id="RU364045"/>
    </source>
</evidence>
<evidence type="ECO:0000256" key="4">
    <source>
        <dbReference type="ARBA" id="ARBA00011575"/>
    </source>
</evidence>
<evidence type="ECO:0000256" key="1">
    <source>
        <dbReference type="ARBA" id="ARBA00001946"/>
    </source>
</evidence>
<evidence type="ECO:0000256" key="14">
    <source>
        <dbReference type="ARBA" id="ARBA00047683"/>
    </source>
</evidence>
<proteinExistence type="inferred from homology"/>
<dbReference type="KEGG" id="slr:L21SP2_0194"/>
<evidence type="ECO:0000313" key="20">
    <source>
        <dbReference type="Proteomes" id="UP000018680"/>
    </source>
</evidence>
<keyword evidence="12 15" id="KW-0456">Lyase</keyword>
<protein>
    <recommendedName>
        <fullName evidence="6 15">Anthranilate synthase component 1</fullName>
        <ecNumber evidence="5 15">4.1.3.27</ecNumber>
    </recommendedName>
</protein>
<keyword evidence="7 15" id="KW-0028">Amino-acid biosynthesis</keyword>
<dbReference type="Pfam" id="PF04715">
    <property type="entry name" value="Anth_synt_I_N"/>
    <property type="match status" value="1"/>
</dbReference>
<keyword evidence="10 15" id="KW-0460">Magnesium</keyword>
<evidence type="ECO:0000256" key="10">
    <source>
        <dbReference type="ARBA" id="ARBA00022842"/>
    </source>
</evidence>
<dbReference type="OrthoDB" id="9803598at2"/>
<dbReference type="InterPro" id="IPR019999">
    <property type="entry name" value="Anth_synth_I-like"/>
</dbReference>
<evidence type="ECO:0000259" key="17">
    <source>
        <dbReference type="Pfam" id="PF00425"/>
    </source>
</evidence>
<comment type="cofactor">
    <cofactor evidence="1 15">
        <name>Mg(2+)</name>
        <dbReference type="ChEBI" id="CHEBI:18420"/>
    </cofactor>
</comment>
<evidence type="ECO:0000256" key="8">
    <source>
        <dbReference type="ARBA" id="ARBA00022723"/>
    </source>
</evidence>
<dbReference type="EMBL" id="CP006939">
    <property type="protein sequence ID" value="AHC13638.1"/>
    <property type="molecule type" value="Genomic_DNA"/>
</dbReference>
<keyword evidence="8 15" id="KW-0479">Metal-binding</keyword>
<dbReference type="STRING" id="1307761.L21SP2_0194"/>
<dbReference type="HOGENOM" id="CLU_006493_9_3_12"/>
<evidence type="ECO:0000256" key="16">
    <source>
        <dbReference type="SAM" id="Coils"/>
    </source>
</evidence>
<feature type="domain" description="Chorismate-utilising enzyme C-terminal" evidence="17">
    <location>
        <begin position="215"/>
        <end position="467"/>
    </location>
</feature>
<evidence type="ECO:0000256" key="12">
    <source>
        <dbReference type="ARBA" id="ARBA00023239"/>
    </source>
</evidence>
<evidence type="ECO:0000256" key="11">
    <source>
        <dbReference type="ARBA" id="ARBA00023141"/>
    </source>
</evidence>
<dbReference type="Proteomes" id="UP000018680">
    <property type="component" value="Chromosome"/>
</dbReference>
<dbReference type="RefSeq" id="WP_024266571.1">
    <property type="nucleotide sequence ID" value="NC_023035.1"/>
</dbReference>
<dbReference type="eggNOG" id="COG0147">
    <property type="taxonomic scope" value="Bacteria"/>
</dbReference>
<dbReference type="GO" id="GO:0004049">
    <property type="term" value="F:anthranilate synthase activity"/>
    <property type="evidence" value="ECO:0007669"/>
    <property type="project" value="UniProtKB-EC"/>
</dbReference>
<dbReference type="UniPathway" id="UPA00035">
    <property type="reaction ID" value="UER00040"/>
</dbReference>
<name>V5WCV0_9SPIO</name>
<evidence type="ECO:0000256" key="3">
    <source>
        <dbReference type="ARBA" id="ARBA00009562"/>
    </source>
</evidence>
<accession>V5WCV0</accession>
<dbReference type="InterPro" id="IPR006805">
    <property type="entry name" value="Anth_synth_I_N"/>
</dbReference>
<dbReference type="NCBIfam" id="TIGR00564">
    <property type="entry name" value="trpE_most"/>
    <property type="match status" value="1"/>
</dbReference>
<gene>
    <name evidence="15" type="primary">trpE</name>
    <name evidence="19" type="ORF">L21SP2_0194</name>
</gene>
<dbReference type="PANTHER" id="PTHR11236:SF48">
    <property type="entry name" value="ISOCHORISMATE SYNTHASE MENF"/>
    <property type="match status" value="1"/>
</dbReference>
<dbReference type="Gene3D" id="3.60.120.10">
    <property type="entry name" value="Anthranilate synthase"/>
    <property type="match status" value="1"/>
</dbReference>
<dbReference type="PANTHER" id="PTHR11236">
    <property type="entry name" value="AMINOBENZOATE/ANTHRANILATE SYNTHASE"/>
    <property type="match status" value="1"/>
</dbReference>
<dbReference type="SUPFAM" id="SSF56322">
    <property type="entry name" value="ADC synthase"/>
    <property type="match status" value="1"/>
</dbReference>
<keyword evidence="16" id="KW-0175">Coiled coil</keyword>
<comment type="catalytic activity">
    <reaction evidence="14 15">
        <text>chorismate + L-glutamine = anthranilate + pyruvate + L-glutamate + H(+)</text>
        <dbReference type="Rhea" id="RHEA:21732"/>
        <dbReference type="ChEBI" id="CHEBI:15361"/>
        <dbReference type="ChEBI" id="CHEBI:15378"/>
        <dbReference type="ChEBI" id="CHEBI:16567"/>
        <dbReference type="ChEBI" id="CHEBI:29748"/>
        <dbReference type="ChEBI" id="CHEBI:29985"/>
        <dbReference type="ChEBI" id="CHEBI:58359"/>
        <dbReference type="EC" id="4.1.3.27"/>
    </reaction>
</comment>
<sequence>MNNQLVKIISGDTFTPLSLAKKLNARVILESSTYQKGRERYSLLMIDEAFTLTQRGQEIFISSPLPGDGEAHEVGGSSRGPERRIRSKARDILDVLKYFADQHSSMHQDFPFPAGGIGYCSFEFSRFCDTIAFTSKPDELDLPDASFIFGHSFVVFDHYTDQLYLIALNYREKQINLEKAIARTERRIRDLNFNYLQEEHESYSVEEVSSSDHAESYKEMVEKVRKEVVAGNLLQAVPSRRRRFKTDMPAIEAYRTLRQSNPSPYLFYLDFGNHQLFGASPEVHVKVKEGRVKVRPIAGTRRRGATTAEDNALERELLSDEKEQAEHLMLVDLGRNDLGRVCSPGTVQLSDYMITERYSRVMHIVSEVEGELDEGKTGIDALRATFPAGTVSGAPKIQAIKTIDSLEPVQRRFYSGVVGYVEPGGDLDTCIAIRSALYKDGILNLQAGGGIVFDSKPERELEETQEKMSALLRAIGIQE</sequence>
<comment type="function">
    <text evidence="13 15">Part of a heterotetrameric complex that catalyzes the two-step biosynthesis of anthranilate, an intermediate in the biosynthesis of L-tryptophan. In the first step, the glutamine-binding beta subunit (TrpG) of anthranilate synthase (AS) provides the glutamine amidotransferase activity which generates ammonia as a substrate that, along with chorismate, is used in the second step, catalyzed by the large alpha subunit of AS (TrpE) to produce anthranilate. In the absence of TrpG, TrpE can synthesize anthranilate directly from chorismate and high concentrations of ammonia.</text>
</comment>
<evidence type="ECO:0000259" key="18">
    <source>
        <dbReference type="Pfam" id="PF04715"/>
    </source>
</evidence>
<evidence type="ECO:0000313" key="19">
    <source>
        <dbReference type="EMBL" id="AHC13638.1"/>
    </source>
</evidence>
<comment type="subunit">
    <text evidence="4 15">Heterotetramer consisting of two non-identical subunits: a beta subunit (TrpG) and a large alpha subunit (TrpE).</text>
</comment>
<dbReference type="InterPro" id="IPR005256">
    <property type="entry name" value="Anth_synth_I_PabB"/>
</dbReference>
<comment type="similarity">
    <text evidence="3 15">Belongs to the anthranilate synthase component I family.</text>
</comment>
<dbReference type="InterPro" id="IPR015890">
    <property type="entry name" value="Chorismate_C"/>
</dbReference>
<evidence type="ECO:0000256" key="13">
    <source>
        <dbReference type="ARBA" id="ARBA00025634"/>
    </source>
</evidence>
<reference evidence="19 20" key="1">
    <citation type="journal article" date="2015" name="Stand. Genomic Sci.">
        <title>Complete genome sequence and description of Salinispira pacifica gen. nov., sp. nov., a novel spirochaete isolated form a hypersaline microbial mat.</title>
        <authorList>
            <person name="Ben Hania W."/>
            <person name="Joseph M."/>
            <person name="Schumann P."/>
            <person name="Bunk B."/>
            <person name="Fiebig A."/>
            <person name="Sproer C."/>
            <person name="Klenk H.P."/>
            <person name="Fardeau M.L."/>
            <person name="Spring S."/>
        </authorList>
    </citation>
    <scope>NUCLEOTIDE SEQUENCE [LARGE SCALE GENOMIC DNA]</scope>
    <source>
        <strain evidence="19 20">L21-RPul-D2</strain>
    </source>
</reference>
<dbReference type="PATRIC" id="fig|1307761.3.peg.195"/>
<evidence type="ECO:0000256" key="9">
    <source>
        <dbReference type="ARBA" id="ARBA00022822"/>
    </source>
</evidence>
<evidence type="ECO:0000256" key="7">
    <source>
        <dbReference type="ARBA" id="ARBA00022605"/>
    </source>
</evidence>